<dbReference type="EMBL" id="CM004387">
    <property type="protein sequence ID" value="OAY62173.1"/>
    <property type="molecule type" value="Genomic_DNA"/>
</dbReference>
<feature type="domain" description="DEAD-box RNA helicase Q" evidence="11">
    <location>
        <begin position="309"/>
        <end position="337"/>
    </location>
</feature>
<comment type="caution">
    <text evidence="12">The sequence shown here is derived from an EMBL/GenBank/DDBJ whole genome shotgun (WGS) entry which is preliminary data.</text>
</comment>
<feature type="region of interest" description="Disordered" evidence="8">
    <location>
        <begin position="263"/>
        <end position="304"/>
    </location>
</feature>
<dbReference type="InterPro" id="IPR011545">
    <property type="entry name" value="DEAD/DEAH_box_helicase_dom"/>
</dbReference>
<dbReference type="EC" id="3.6.4.13" evidence="7"/>
<dbReference type="SMART" id="SM00487">
    <property type="entry name" value="DEXDc"/>
    <property type="match status" value="1"/>
</dbReference>
<dbReference type="PROSITE" id="PS51195">
    <property type="entry name" value="Q_MOTIF"/>
    <property type="match status" value="1"/>
</dbReference>
<dbReference type="Pfam" id="PF00271">
    <property type="entry name" value="Helicase_C"/>
    <property type="match status" value="1"/>
</dbReference>
<dbReference type="Gramene" id="Manes.01G247100.1.v8.1">
    <property type="protein sequence ID" value="Manes.01G247100.1.v8.1.CDS"/>
    <property type="gene ID" value="Manes.01G247100.v8.1"/>
</dbReference>
<keyword evidence="13" id="KW-1185">Reference proteome</keyword>
<dbReference type="Gene3D" id="3.40.50.300">
    <property type="entry name" value="P-loop containing nucleotide triphosphate hydrolases"/>
    <property type="match status" value="2"/>
</dbReference>
<dbReference type="Pfam" id="PF00270">
    <property type="entry name" value="DEAD"/>
    <property type="match status" value="1"/>
</dbReference>
<dbReference type="CDD" id="cd18787">
    <property type="entry name" value="SF2_C_DEAD"/>
    <property type="match status" value="1"/>
</dbReference>
<keyword evidence="5 7" id="KW-0694">RNA-binding</keyword>
<dbReference type="CDD" id="cd17964">
    <property type="entry name" value="DEADc_MSS116"/>
    <property type="match status" value="1"/>
</dbReference>
<accession>A0A2C9WNX0</accession>
<keyword evidence="4 7" id="KW-0067">ATP-binding</keyword>
<evidence type="ECO:0000259" key="11">
    <source>
        <dbReference type="PROSITE" id="PS51195"/>
    </source>
</evidence>
<dbReference type="GO" id="GO:0003724">
    <property type="term" value="F:RNA helicase activity"/>
    <property type="evidence" value="ECO:0007669"/>
    <property type="project" value="UniProtKB-EC"/>
</dbReference>
<dbReference type="Proteomes" id="UP000091857">
    <property type="component" value="Chromosome 1"/>
</dbReference>
<feature type="region of interest" description="Disordered" evidence="8">
    <location>
        <begin position="113"/>
        <end position="245"/>
    </location>
</feature>
<feature type="compositionally biased region" description="Basic and acidic residues" evidence="8">
    <location>
        <begin position="133"/>
        <end position="149"/>
    </location>
</feature>
<dbReference type="OrthoDB" id="193716at2759"/>
<name>A0A2C9WNX0_MANES</name>
<dbReference type="InterPro" id="IPR014001">
    <property type="entry name" value="Helicase_ATP-bd"/>
</dbReference>
<sequence>MSVKLIPQFRFLNPSFTVACHQPMKSSPLISSSLAIPVLSRMFPFRLKYLGFVPHFNSQVGVLRFSTRPFRPRPQFSHGGRDRGDMRASKSLIEDEDELSDWVSDLRTSPFRGRITSENESDSDGARRRVRGRNQDRSRSRERSREGFSTKRRRDNISDEFGESDRRRVRNQADSFSRNSRTSERFDNGITRGDEDTFRRKRVGNKHLMNERRGGREIDSGFRRDRKGLKGKNGFVDDEEGDGDIDERMYERKELMEHLGDMVDEEESDDADEDVHDDGILKKRPSSSFDLAKERASSPRKSESYLSESRFDQCSISPLSLKGIKDAGYEKMTVVQEATLPVILKDKDVLAKAKTGTGKTVAFLLPAIEVIVKSPPIGRDQKRPPILVLVICPTRELASQAAAEANTLLKYHSSIGVQVIMGGTRLALEQKQMQANPCQILVATPGRLRDHIENTAGFATRLMGVKVLVLDEADHLLDMGFRKDIEKIIAAVPKQRQTLLFSATVPEEVRQISHIALRRDHEFINTVEEGTEETHSQVRQMHIIAPLDKQFPILYVLLKDHIADNLDYKILVFCTTAMVTRMVADLLGELSLNVREIHSRKPQSYRTRVSDEFRKSKGLILVTSDVSARGVDYPDVTLVIQVGLPADREQYIHRLGRTGRKGKEGQGILLLAPWEELFLSIIKDLPITKGPVPSVDPDTRRKVERALSNVEMKNKETAYQAWLGYYNSNKMVGRDKYRLVELANEFSRSMGLDNPPAIPKLILGKMGLRNIPGLRSK</sequence>
<evidence type="ECO:0000256" key="2">
    <source>
        <dbReference type="ARBA" id="ARBA00022801"/>
    </source>
</evidence>
<protein>
    <recommendedName>
        <fullName evidence="7">ATP-dependent RNA helicase</fullName>
        <ecNumber evidence="7">3.6.4.13</ecNumber>
    </recommendedName>
</protein>
<feature type="short sequence motif" description="Q motif" evidence="6">
    <location>
        <begin position="309"/>
        <end position="337"/>
    </location>
</feature>
<feature type="domain" description="Helicase ATP-binding" evidence="9">
    <location>
        <begin position="340"/>
        <end position="523"/>
    </location>
</feature>
<feature type="compositionally biased region" description="Basic and acidic residues" evidence="8">
    <location>
        <begin position="208"/>
        <end position="223"/>
    </location>
</feature>
<dbReference type="SMART" id="SM00490">
    <property type="entry name" value="HELICc"/>
    <property type="match status" value="1"/>
</dbReference>
<keyword evidence="3 7" id="KW-0347">Helicase</keyword>
<evidence type="ECO:0000256" key="6">
    <source>
        <dbReference type="PROSITE-ProRule" id="PRU00552"/>
    </source>
</evidence>
<dbReference type="GO" id="GO:0016787">
    <property type="term" value="F:hydrolase activity"/>
    <property type="evidence" value="ECO:0007669"/>
    <property type="project" value="UniProtKB-KW"/>
</dbReference>
<evidence type="ECO:0000259" key="9">
    <source>
        <dbReference type="PROSITE" id="PS51192"/>
    </source>
</evidence>
<dbReference type="AlphaFoldDB" id="A0A2C9WNX0"/>
<evidence type="ECO:0000313" key="13">
    <source>
        <dbReference type="Proteomes" id="UP000091857"/>
    </source>
</evidence>
<evidence type="ECO:0000256" key="7">
    <source>
        <dbReference type="RuleBase" id="RU365068"/>
    </source>
</evidence>
<dbReference type="STRING" id="3983.A0A2C9WNX0"/>
<feature type="compositionally biased region" description="Acidic residues" evidence="8">
    <location>
        <begin position="236"/>
        <end position="245"/>
    </location>
</feature>
<feature type="compositionally biased region" description="Basic and acidic residues" evidence="8">
    <location>
        <begin position="291"/>
        <end position="303"/>
    </location>
</feature>
<dbReference type="PANTHER" id="PTHR24031">
    <property type="entry name" value="RNA HELICASE"/>
    <property type="match status" value="1"/>
</dbReference>
<proteinExistence type="inferred from homology"/>
<comment type="domain">
    <text evidence="7">The Q motif is unique to and characteristic of the DEAD box family of RNA helicases and controls ATP binding and hydrolysis.</text>
</comment>
<dbReference type="GO" id="GO:0005524">
    <property type="term" value="F:ATP binding"/>
    <property type="evidence" value="ECO:0007669"/>
    <property type="project" value="UniProtKB-UniRule"/>
</dbReference>
<evidence type="ECO:0000256" key="4">
    <source>
        <dbReference type="ARBA" id="ARBA00022840"/>
    </source>
</evidence>
<dbReference type="GO" id="GO:0003723">
    <property type="term" value="F:RNA binding"/>
    <property type="evidence" value="ECO:0007669"/>
    <property type="project" value="UniProtKB-UniRule"/>
</dbReference>
<evidence type="ECO:0000259" key="10">
    <source>
        <dbReference type="PROSITE" id="PS51194"/>
    </source>
</evidence>
<dbReference type="InterPro" id="IPR014014">
    <property type="entry name" value="RNA_helicase_DEAD_Q_motif"/>
</dbReference>
<reference evidence="13" key="1">
    <citation type="journal article" date="2016" name="Nat. Biotechnol.">
        <title>Sequencing wild and cultivated cassava and related species reveals extensive interspecific hybridization and genetic diversity.</title>
        <authorList>
            <person name="Bredeson J.V."/>
            <person name="Lyons J.B."/>
            <person name="Prochnik S.E."/>
            <person name="Wu G.A."/>
            <person name="Ha C.M."/>
            <person name="Edsinger-Gonzales E."/>
            <person name="Grimwood J."/>
            <person name="Schmutz J."/>
            <person name="Rabbi I.Y."/>
            <person name="Egesi C."/>
            <person name="Nauluvula P."/>
            <person name="Lebot V."/>
            <person name="Ndunguru J."/>
            <person name="Mkamilo G."/>
            <person name="Bart R.S."/>
            <person name="Setter T.L."/>
            <person name="Gleadow R.M."/>
            <person name="Kulakow P."/>
            <person name="Ferguson M.E."/>
            <person name="Rounsley S."/>
            <person name="Rokhsar D.S."/>
        </authorList>
    </citation>
    <scope>NUCLEOTIDE SEQUENCE [LARGE SCALE GENOMIC DNA]</scope>
    <source>
        <strain evidence="13">cv. AM560-2</strain>
    </source>
</reference>
<evidence type="ECO:0000256" key="8">
    <source>
        <dbReference type="SAM" id="MobiDB-lite"/>
    </source>
</evidence>
<dbReference type="PROSITE" id="PS51194">
    <property type="entry name" value="HELICASE_CTER"/>
    <property type="match status" value="1"/>
</dbReference>
<feature type="domain" description="Helicase C-terminal" evidence="10">
    <location>
        <begin position="557"/>
        <end position="704"/>
    </location>
</feature>
<keyword evidence="1 7" id="KW-0547">Nucleotide-binding</keyword>
<evidence type="ECO:0000256" key="5">
    <source>
        <dbReference type="ARBA" id="ARBA00022884"/>
    </source>
</evidence>
<dbReference type="SUPFAM" id="SSF52540">
    <property type="entry name" value="P-loop containing nucleoside triphosphate hydrolases"/>
    <property type="match status" value="1"/>
</dbReference>
<comment type="catalytic activity">
    <reaction evidence="7">
        <text>ATP + H2O = ADP + phosphate + H(+)</text>
        <dbReference type="Rhea" id="RHEA:13065"/>
        <dbReference type="ChEBI" id="CHEBI:15377"/>
        <dbReference type="ChEBI" id="CHEBI:15378"/>
        <dbReference type="ChEBI" id="CHEBI:30616"/>
        <dbReference type="ChEBI" id="CHEBI:43474"/>
        <dbReference type="ChEBI" id="CHEBI:456216"/>
        <dbReference type="EC" id="3.6.4.13"/>
    </reaction>
</comment>
<evidence type="ECO:0000313" key="12">
    <source>
        <dbReference type="EMBL" id="OAY62173.1"/>
    </source>
</evidence>
<feature type="compositionally biased region" description="Acidic residues" evidence="8">
    <location>
        <begin position="263"/>
        <end position="276"/>
    </location>
</feature>
<gene>
    <name evidence="12" type="ORF">MANES_01G247100v8</name>
</gene>
<feature type="compositionally biased region" description="Basic and acidic residues" evidence="8">
    <location>
        <begin position="181"/>
        <end position="198"/>
    </location>
</feature>
<dbReference type="InterPro" id="IPR027417">
    <property type="entry name" value="P-loop_NTPase"/>
</dbReference>
<dbReference type="InterPro" id="IPR001650">
    <property type="entry name" value="Helicase_C-like"/>
</dbReference>
<organism evidence="12 13">
    <name type="scientific">Manihot esculenta</name>
    <name type="common">Cassava</name>
    <name type="synonym">Jatropha manihot</name>
    <dbReference type="NCBI Taxonomy" id="3983"/>
    <lineage>
        <taxon>Eukaryota</taxon>
        <taxon>Viridiplantae</taxon>
        <taxon>Streptophyta</taxon>
        <taxon>Embryophyta</taxon>
        <taxon>Tracheophyta</taxon>
        <taxon>Spermatophyta</taxon>
        <taxon>Magnoliopsida</taxon>
        <taxon>eudicotyledons</taxon>
        <taxon>Gunneridae</taxon>
        <taxon>Pentapetalae</taxon>
        <taxon>rosids</taxon>
        <taxon>fabids</taxon>
        <taxon>Malpighiales</taxon>
        <taxon>Euphorbiaceae</taxon>
        <taxon>Crotonoideae</taxon>
        <taxon>Manihoteae</taxon>
        <taxon>Manihot</taxon>
    </lineage>
</organism>
<dbReference type="PROSITE" id="PS51192">
    <property type="entry name" value="HELICASE_ATP_BIND_1"/>
    <property type="match status" value="1"/>
</dbReference>
<evidence type="ECO:0000256" key="1">
    <source>
        <dbReference type="ARBA" id="ARBA00022741"/>
    </source>
</evidence>
<evidence type="ECO:0000256" key="3">
    <source>
        <dbReference type="ARBA" id="ARBA00022806"/>
    </source>
</evidence>
<keyword evidence="2 7" id="KW-0378">Hydrolase</keyword>
<comment type="function">
    <text evidence="7">RNA helicase.</text>
</comment>
<comment type="similarity">
    <text evidence="7">Belongs to the DEAD box helicase family.</text>
</comment>